<dbReference type="InterPro" id="IPR000504">
    <property type="entry name" value="RRM_dom"/>
</dbReference>
<dbReference type="InterPro" id="IPR034360">
    <property type="entry name" value="Vip1-like_RRM_plant"/>
</dbReference>
<protein>
    <submittedName>
        <fullName evidence="4">Binding partner of ACD11 1-like</fullName>
    </submittedName>
</protein>
<dbReference type="Pfam" id="PF00076">
    <property type="entry name" value="RRM_1"/>
    <property type="match status" value="1"/>
</dbReference>
<proteinExistence type="predicted"/>
<dbReference type="Proteomes" id="UP000694864">
    <property type="component" value="Chromosome 16"/>
</dbReference>
<gene>
    <name evidence="4" type="primary">LOC104753261</name>
</gene>
<dbReference type="PROSITE" id="PS50102">
    <property type="entry name" value="RRM"/>
    <property type="match status" value="1"/>
</dbReference>
<dbReference type="Gene3D" id="3.30.70.330">
    <property type="match status" value="1"/>
</dbReference>
<dbReference type="PANTHER" id="PTHR32343:SF26">
    <property type="entry name" value="RNA-BINDING (RRM_RBD_RNP MOTIFS) FAMILY PROTEIN"/>
    <property type="match status" value="1"/>
</dbReference>
<evidence type="ECO:0000313" key="3">
    <source>
        <dbReference type="Proteomes" id="UP000694864"/>
    </source>
</evidence>
<dbReference type="InterPro" id="IPR012677">
    <property type="entry name" value="Nucleotide-bd_a/b_plait_sf"/>
</dbReference>
<name>A0ABM0WNV5_CAMSA</name>
<dbReference type="RefSeq" id="XP_010473838.1">
    <property type="nucleotide sequence ID" value="XM_010475536.1"/>
</dbReference>
<dbReference type="GeneID" id="104753261"/>
<evidence type="ECO:0000256" key="1">
    <source>
        <dbReference type="PROSITE-ProRule" id="PRU00176"/>
    </source>
</evidence>
<dbReference type="PANTHER" id="PTHR32343">
    <property type="entry name" value="SERINE/ARGININE-RICH SPLICING FACTOR"/>
    <property type="match status" value="1"/>
</dbReference>
<dbReference type="SUPFAM" id="SSF54928">
    <property type="entry name" value="RNA-binding domain, RBD"/>
    <property type="match status" value="1"/>
</dbReference>
<organism evidence="3 4">
    <name type="scientific">Camelina sativa</name>
    <name type="common">False flax</name>
    <name type="synonym">Myagrum sativum</name>
    <dbReference type="NCBI Taxonomy" id="90675"/>
    <lineage>
        <taxon>Eukaryota</taxon>
        <taxon>Viridiplantae</taxon>
        <taxon>Streptophyta</taxon>
        <taxon>Embryophyta</taxon>
        <taxon>Tracheophyta</taxon>
        <taxon>Spermatophyta</taxon>
        <taxon>Magnoliopsida</taxon>
        <taxon>eudicotyledons</taxon>
        <taxon>Gunneridae</taxon>
        <taxon>Pentapetalae</taxon>
        <taxon>rosids</taxon>
        <taxon>malvids</taxon>
        <taxon>Brassicales</taxon>
        <taxon>Brassicaceae</taxon>
        <taxon>Camelineae</taxon>
        <taxon>Camelina</taxon>
    </lineage>
</organism>
<keyword evidence="3" id="KW-1185">Reference proteome</keyword>
<evidence type="ECO:0000313" key="4">
    <source>
        <dbReference type="RefSeq" id="XP_010473838.1"/>
    </source>
</evidence>
<accession>A0ABM0WNV5</accession>
<dbReference type="CDD" id="cd12269">
    <property type="entry name" value="RRM_Vip1_like"/>
    <property type="match status" value="1"/>
</dbReference>
<reference evidence="3" key="1">
    <citation type="journal article" date="2014" name="Nat. Commun.">
        <title>The emerging biofuel crop Camelina sativa retains a highly undifferentiated hexaploid genome structure.</title>
        <authorList>
            <person name="Kagale S."/>
            <person name="Koh C."/>
            <person name="Nixon J."/>
            <person name="Bollina V."/>
            <person name="Clarke W.E."/>
            <person name="Tuteja R."/>
            <person name="Spillane C."/>
            <person name="Robinson S.J."/>
            <person name="Links M.G."/>
            <person name="Clarke C."/>
            <person name="Higgins E.E."/>
            <person name="Huebert T."/>
            <person name="Sharpe A.G."/>
            <person name="Parkin I.A."/>
        </authorList>
    </citation>
    <scope>NUCLEOTIDE SEQUENCE [LARGE SCALE GENOMIC DNA]</scope>
    <source>
        <strain evidence="3">cv. DH55</strain>
    </source>
</reference>
<feature type="domain" description="RRM" evidence="2">
    <location>
        <begin position="55"/>
        <end position="129"/>
    </location>
</feature>
<evidence type="ECO:0000259" key="2">
    <source>
        <dbReference type="PROSITE" id="PS50102"/>
    </source>
</evidence>
<reference evidence="4" key="2">
    <citation type="submission" date="2025-08" db="UniProtKB">
        <authorList>
            <consortium name="RefSeq"/>
        </authorList>
    </citation>
    <scope>IDENTIFICATION</scope>
    <source>
        <tissue evidence="4">Leaf</tissue>
    </source>
</reference>
<keyword evidence="1" id="KW-0694">RNA-binding</keyword>
<dbReference type="InterPro" id="IPR035979">
    <property type="entry name" value="RBD_domain_sf"/>
</dbReference>
<sequence length="293" mass="33450">MCESIGVLDTICNPLLLKFRLKFQNHVKLRYFKVSLFFFFLFFGCWVKIDHQIGYGVEVTGLSPSVTEKYLIDFFSFSGTIQYIDIVRSGEQACTAYVMFRDSYSQEIVVLLSGTTILDQRVCITCWRQHHKEFYFWNATLRGFEDESYSNPHAQRGKFNAGEAVTKAQEVVKTMFATGFVLGKDALSKAKTVDESHGVSAAVMARVSQLEQRIGLTDKIFTGLEAVRMTEQRFFWEAVRTTSSLLGLSFSFFKYVLKLDRSSRGSPNLWSTSANEKSGFINLVSRYLRLSID</sequence>